<dbReference type="SUPFAM" id="SSF53146">
    <property type="entry name" value="Nitrogenase accessory factor-like"/>
    <property type="match status" value="1"/>
</dbReference>
<feature type="domain" description="Dinitrogenase iron-molybdenum cofactor biosynthesis" evidence="1">
    <location>
        <begin position="11"/>
        <end position="106"/>
    </location>
</feature>
<dbReference type="EMBL" id="JAIOUQ010000013">
    <property type="protein sequence ID" value="MBZ2166609.1"/>
    <property type="molecule type" value="Genomic_DNA"/>
</dbReference>
<proteinExistence type="predicted"/>
<sequence>MLFRVAIASNDGKIINQHFGHAKQFLIFDIDDNGDYEYIELRENIPTCSGGNHTAASMESTLKLIKDVDIVLVSQIGPGASQSLISIGIQPYIMPMFIDEALEKLVSKFMVKKRQLKRENLNNIK</sequence>
<dbReference type="Gene3D" id="3.30.420.130">
    <property type="entry name" value="Dinitrogenase iron-molybdenum cofactor biosynthesis domain"/>
    <property type="match status" value="1"/>
</dbReference>
<gene>
    <name evidence="2" type="ORF">K8N75_11225</name>
</gene>
<dbReference type="InterPro" id="IPR051840">
    <property type="entry name" value="NifX/NifY_domain"/>
</dbReference>
<dbReference type="Pfam" id="PF02579">
    <property type="entry name" value="Nitro_FeMo-Co"/>
    <property type="match status" value="1"/>
</dbReference>
<dbReference type="PANTHER" id="PTHR33937">
    <property type="entry name" value="IRON-MOLYBDENUM PROTEIN-RELATED-RELATED"/>
    <property type="match status" value="1"/>
</dbReference>
<keyword evidence="3" id="KW-1185">Reference proteome</keyword>
<dbReference type="PANTHER" id="PTHR33937:SF2">
    <property type="entry name" value="DINITROGENASE IRON-MOLYBDENUM COFACTOR BIOSYNTHESIS DOMAIN-CONTAINING PROTEIN"/>
    <property type="match status" value="1"/>
</dbReference>
<dbReference type="AlphaFoldDB" id="A0A8T5V0V0"/>
<dbReference type="Proteomes" id="UP000825933">
    <property type="component" value="Unassembled WGS sequence"/>
</dbReference>
<dbReference type="InterPro" id="IPR036105">
    <property type="entry name" value="DiNase_FeMo-co_biosyn_sf"/>
</dbReference>
<protein>
    <submittedName>
        <fullName evidence="2">Dinitrogenase iron-molybdenum cofactor biosynthesis protein</fullName>
    </submittedName>
</protein>
<comment type="caution">
    <text evidence="2">The sequence shown here is derived from an EMBL/GenBank/DDBJ whole genome shotgun (WGS) entry which is preliminary data.</text>
</comment>
<evidence type="ECO:0000313" key="3">
    <source>
        <dbReference type="Proteomes" id="UP000825933"/>
    </source>
</evidence>
<name>A0A8T5V0V0_9EURY</name>
<evidence type="ECO:0000313" key="2">
    <source>
        <dbReference type="EMBL" id="MBZ2166609.1"/>
    </source>
</evidence>
<dbReference type="InterPro" id="IPR003731">
    <property type="entry name" value="Di-Nase_FeMo-co_biosynth"/>
</dbReference>
<reference evidence="3" key="1">
    <citation type="journal article" date="2022" name="Microbiol. Resour. Announc.">
        <title>Draft Genome Sequence of a Methanogenic Archaeon from West Spitsbergen Permafrost.</title>
        <authorList>
            <person name="Trubitsyn V."/>
            <person name="Rivkina E."/>
            <person name="Shcherbakova V."/>
        </authorList>
    </citation>
    <scope>NUCLEOTIDE SEQUENCE [LARGE SCALE GENOMIC DNA]</scope>
    <source>
        <strain evidence="3">VT</strain>
    </source>
</reference>
<organism evidence="2 3">
    <name type="scientific">Methanobacterium spitsbergense</name>
    <dbReference type="NCBI Taxonomy" id="2874285"/>
    <lineage>
        <taxon>Archaea</taxon>
        <taxon>Methanobacteriati</taxon>
        <taxon>Methanobacteriota</taxon>
        <taxon>Methanomada group</taxon>
        <taxon>Methanobacteria</taxon>
        <taxon>Methanobacteriales</taxon>
        <taxon>Methanobacteriaceae</taxon>
        <taxon>Methanobacterium</taxon>
    </lineage>
</organism>
<dbReference type="RefSeq" id="WP_223792150.1">
    <property type="nucleotide sequence ID" value="NZ_JAIOUQ010000013.1"/>
</dbReference>
<evidence type="ECO:0000259" key="1">
    <source>
        <dbReference type="Pfam" id="PF02579"/>
    </source>
</evidence>
<accession>A0A8T5V0V0</accession>